<dbReference type="EMBL" id="GBRH01179897">
    <property type="protein sequence ID" value="JAE17999.1"/>
    <property type="molecule type" value="Transcribed_RNA"/>
</dbReference>
<protein>
    <submittedName>
        <fullName evidence="1">Uncharacterized protein</fullName>
    </submittedName>
</protein>
<accession>A0A0A9G3D7</accession>
<evidence type="ECO:0000313" key="1">
    <source>
        <dbReference type="EMBL" id="JAE17999.1"/>
    </source>
</evidence>
<proteinExistence type="predicted"/>
<reference evidence="1" key="1">
    <citation type="submission" date="2014-09" db="EMBL/GenBank/DDBJ databases">
        <authorList>
            <person name="Magalhaes I.L.F."/>
            <person name="Oliveira U."/>
            <person name="Santos F.R."/>
            <person name="Vidigal T.H.D.A."/>
            <person name="Brescovit A.D."/>
            <person name="Santos A.J."/>
        </authorList>
    </citation>
    <scope>NUCLEOTIDE SEQUENCE</scope>
    <source>
        <tissue evidence="1">Shoot tissue taken approximately 20 cm above the soil surface</tissue>
    </source>
</reference>
<organism evidence="1">
    <name type="scientific">Arundo donax</name>
    <name type="common">Giant reed</name>
    <name type="synonym">Donax arundinaceus</name>
    <dbReference type="NCBI Taxonomy" id="35708"/>
    <lineage>
        <taxon>Eukaryota</taxon>
        <taxon>Viridiplantae</taxon>
        <taxon>Streptophyta</taxon>
        <taxon>Embryophyta</taxon>
        <taxon>Tracheophyta</taxon>
        <taxon>Spermatophyta</taxon>
        <taxon>Magnoliopsida</taxon>
        <taxon>Liliopsida</taxon>
        <taxon>Poales</taxon>
        <taxon>Poaceae</taxon>
        <taxon>PACMAD clade</taxon>
        <taxon>Arundinoideae</taxon>
        <taxon>Arundineae</taxon>
        <taxon>Arundo</taxon>
    </lineage>
</organism>
<reference evidence="1" key="2">
    <citation type="journal article" date="2015" name="Data Brief">
        <title>Shoot transcriptome of the giant reed, Arundo donax.</title>
        <authorList>
            <person name="Barrero R.A."/>
            <person name="Guerrero F.D."/>
            <person name="Moolhuijzen P."/>
            <person name="Goolsby J.A."/>
            <person name="Tidwell J."/>
            <person name="Bellgard S.E."/>
            <person name="Bellgard M.I."/>
        </authorList>
    </citation>
    <scope>NUCLEOTIDE SEQUENCE</scope>
    <source>
        <tissue evidence="1">Shoot tissue taken approximately 20 cm above the soil surface</tissue>
    </source>
</reference>
<sequence>MFLSIAGWPHRPATAPHTHHILNGWICFSYIT</sequence>
<dbReference type="AlphaFoldDB" id="A0A0A9G3D7"/>
<name>A0A0A9G3D7_ARUDO</name>